<organism evidence="3">
    <name type="scientific">Perkinsus marinus (strain ATCC 50983 / TXsc)</name>
    <dbReference type="NCBI Taxonomy" id="423536"/>
    <lineage>
        <taxon>Eukaryota</taxon>
        <taxon>Sar</taxon>
        <taxon>Alveolata</taxon>
        <taxon>Perkinsozoa</taxon>
        <taxon>Perkinsea</taxon>
        <taxon>Perkinsida</taxon>
        <taxon>Perkinsidae</taxon>
        <taxon>Perkinsus</taxon>
    </lineage>
</organism>
<dbReference type="Proteomes" id="UP000007800">
    <property type="component" value="Unassembled WGS sequence"/>
</dbReference>
<evidence type="ECO:0000313" key="2">
    <source>
        <dbReference type="EMBL" id="EER16160.1"/>
    </source>
</evidence>
<accession>C5KHU8</accession>
<reference evidence="2 3" key="1">
    <citation type="submission" date="2008-07" db="EMBL/GenBank/DDBJ databases">
        <authorList>
            <person name="El-Sayed N."/>
            <person name="Caler E."/>
            <person name="Inman J."/>
            <person name="Amedeo P."/>
            <person name="Hass B."/>
            <person name="Wortman J."/>
        </authorList>
    </citation>
    <scope>NUCLEOTIDE SEQUENCE [LARGE SCALE GENOMIC DNA]</scope>
    <source>
        <strain evidence="3">ATCC 50983 / TXsc</strain>
    </source>
</reference>
<keyword evidence="1" id="KW-0175">Coiled coil</keyword>
<dbReference type="Pfam" id="PF10224">
    <property type="entry name" value="DUF2205"/>
    <property type="match status" value="1"/>
</dbReference>
<proteinExistence type="predicted"/>
<name>C5KHU8_PERM5</name>
<dbReference type="OrthoDB" id="2163284at2759"/>
<dbReference type="AlphaFoldDB" id="C5KHU8"/>
<evidence type="ECO:0000313" key="3">
    <source>
        <dbReference type="Proteomes" id="UP000007800"/>
    </source>
</evidence>
<dbReference type="GeneID" id="9061222"/>
<feature type="coiled-coil region" evidence="1">
    <location>
        <begin position="4"/>
        <end position="52"/>
    </location>
</feature>
<keyword evidence="3" id="KW-1185">Reference proteome</keyword>
<dbReference type="RefSeq" id="XP_002784364.1">
    <property type="nucleotide sequence ID" value="XM_002784318.1"/>
</dbReference>
<dbReference type="InterPro" id="IPR019357">
    <property type="entry name" value="SCOC"/>
</dbReference>
<dbReference type="InParanoid" id="C5KHU8"/>
<dbReference type="EMBL" id="GG673069">
    <property type="protein sequence ID" value="EER16160.1"/>
    <property type="molecule type" value="Genomic_DNA"/>
</dbReference>
<gene>
    <name evidence="2" type="ORF">Pmar_PMAR003623</name>
</gene>
<dbReference type="Gene3D" id="1.20.5.170">
    <property type="match status" value="1"/>
</dbReference>
<evidence type="ECO:0000256" key="1">
    <source>
        <dbReference type="SAM" id="Coils"/>
    </source>
</evidence>
<sequence>MRHRDALIERIIELQETLNEMTHRAEDVKLHNAALEEENDLLREYIRNLIARVMHD</sequence>
<protein>
    <submittedName>
        <fullName evidence="2">Uncharacterized protein</fullName>
    </submittedName>
</protein>